<reference evidence="2" key="1">
    <citation type="submission" date="2016-10" db="EMBL/GenBank/DDBJ databases">
        <authorList>
            <person name="de Groot N.N."/>
        </authorList>
    </citation>
    <scope>NUCLEOTIDE SEQUENCE</scope>
</reference>
<keyword evidence="1" id="KW-1133">Transmembrane helix</keyword>
<gene>
    <name evidence="2" type="ORF">MNB_SUP05-5-818</name>
</gene>
<proteinExistence type="predicted"/>
<accession>A0A1W1BET3</accession>
<keyword evidence="1" id="KW-0472">Membrane</keyword>
<feature type="transmembrane region" description="Helical" evidence="1">
    <location>
        <begin position="12"/>
        <end position="34"/>
    </location>
</feature>
<keyword evidence="1" id="KW-0812">Transmembrane</keyword>
<protein>
    <submittedName>
        <fullName evidence="2">Uncharacterized protein</fullName>
    </submittedName>
</protein>
<organism evidence="2">
    <name type="scientific">hydrothermal vent metagenome</name>
    <dbReference type="NCBI Taxonomy" id="652676"/>
    <lineage>
        <taxon>unclassified sequences</taxon>
        <taxon>metagenomes</taxon>
        <taxon>ecological metagenomes</taxon>
    </lineage>
</organism>
<evidence type="ECO:0000256" key="1">
    <source>
        <dbReference type="SAM" id="Phobius"/>
    </source>
</evidence>
<dbReference type="AlphaFoldDB" id="A0A1W1BET3"/>
<dbReference type="EMBL" id="FPHJ01000003">
    <property type="protein sequence ID" value="SFV52009.1"/>
    <property type="molecule type" value="Genomic_DNA"/>
</dbReference>
<name>A0A1W1BET3_9ZZZZ</name>
<sequence length="165" mass="18702">MIFRKNNTESLSIVEVFGAAFALLIVIFLILNMMNEAQIQQRLENSIEEGSYKISWGNKGEGFVVIAFPQKLLIIEKAKYINKKQLCDNNSTFVNYAKKLYKSKKKQMIFAIVEGGVGTMKTARDCLMQTFKNKPISVGWIIANEELLKSVSINQIPGYIKKAIQ</sequence>
<evidence type="ECO:0000313" key="2">
    <source>
        <dbReference type="EMBL" id="SFV52009.1"/>
    </source>
</evidence>